<keyword evidence="6 14" id="KW-0812">Transmembrane</keyword>
<evidence type="ECO:0000256" key="15">
    <source>
        <dbReference type="RuleBase" id="RU003357"/>
    </source>
</evidence>
<dbReference type="Gene3D" id="2.170.130.10">
    <property type="entry name" value="TonB-dependent receptor, plug domain"/>
    <property type="match status" value="1"/>
</dbReference>
<evidence type="ECO:0000256" key="3">
    <source>
        <dbReference type="ARBA" id="ARBA00022448"/>
    </source>
</evidence>
<evidence type="ECO:0000256" key="11">
    <source>
        <dbReference type="ARBA" id="ARBA00023136"/>
    </source>
</evidence>
<evidence type="ECO:0000256" key="7">
    <source>
        <dbReference type="ARBA" id="ARBA00022729"/>
    </source>
</evidence>
<protein>
    <submittedName>
        <fullName evidence="19">TonB-dependent siderophore receptor</fullName>
    </submittedName>
</protein>
<evidence type="ECO:0000256" key="6">
    <source>
        <dbReference type="ARBA" id="ARBA00022692"/>
    </source>
</evidence>
<evidence type="ECO:0000256" key="10">
    <source>
        <dbReference type="ARBA" id="ARBA00023077"/>
    </source>
</evidence>
<evidence type="ECO:0000259" key="18">
    <source>
        <dbReference type="Pfam" id="PF07715"/>
    </source>
</evidence>
<evidence type="ECO:0000256" key="4">
    <source>
        <dbReference type="ARBA" id="ARBA00022452"/>
    </source>
</evidence>
<keyword evidence="10 15" id="KW-0798">TonB box</keyword>
<dbReference type="PANTHER" id="PTHR32552:SF68">
    <property type="entry name" value="FERRICHROME OUTER MEMBRANE TRANSPORTER_PHAGE RECEPTOR"/>
    <property type="match status" value="1"/>
</dbReference>
<dbReference type="InterPro" id="IPR012910">
    <property type="entry name" value="Plug_dom"/>
</dbReference>
<evidence type="ECO:0000256" key="8">
    <source>
        <dbReference type="ARBA" id="ARBA00023004"/>
    </source>
</evidence>
<comment type="similarity">
    <text evidence="2 14 15">Belongs to the TonB-dependent receptor family.</text>
</comment>
<comment type="caution">
    <text evidence="19">The sequence shown here is derived from an EMBL/GenBank/DDBJ whole genome shotgun (WGS) entry which is preliminary data.</text>
</comment>
<dbReference type="Pfam" id="PF00593">
    <property type="entry name" value="TonB_dep_Rec_b-barrel"/>
    <property type="match status" value="1"/>
</dbReference>
<dbReference type="PANTHER" id="PTHR32552">
    <property type="entry name" value="FERRICHROME IRON RECEPTOR-RELATED"/>
    <property type="match status" value="1"/>
</dbReference>
<feature type="signal peptide" evidence="16">
    <location>
        <begin position="1"/>
        <end position="32"/>
    </location>
</feature>
<dbReference type="InterPro" id="IPR010105">
    <property type="entry name" value="TonB_sidphr_rcpt"/>
</dbReference>
<proteinExistence type="inferred from homology"/>
<evidence type="ECO:0000259" key="17">
    <source>
        <dbReference type="Pfam" id="PF00593"/>
    </source>
</evidence>
<evidence type="ECO:0000313" key="19">
    <source>
        <dbReference type="EMBL" id="MFC6197039.1"/>
    </source>
</evidence>
<name>A0ABW1S6C0_9PROT</name>
<evidence type="ECO:0000256" key="13">
    <source>
        <dbReference type="ARBA" id="ARBA00023237"/>
    </source>
</evidence>
<keyword evidence="8" id="KW-0408">Iron</keyword>
<evidence type="ECO:0000256" key="5">
    <source>
        <dbReference type="ARBA" id="ARBA00022496"/>
    </source>
</evidence>
<evidence type="ECO:0000256" key="16">
    <source>
        <dbReference type="SAM" id="SignalP"/>
    </source>
</evidence>
<dbReference type="InterPro" id="IPR000531">
    <property type="entry name" value="Beta-barrel_TonB"/>
</dbReference>
<dbReference type="PROSITE" id="PS52016">
    <property type="entry name" value="TONB_DEPENDENT_REC_3"/>
    <property type="match status" value="1"/>
</dbReference>
<dbReference type="NCBIfam" id="TIGR01783">
    <property type="entry name" value="TonB-siderophor"/>
    <property type="match status" value="1"/>
</dbReference>
<comment type="subcellular location">
    <subcellularLocation>
        <location evidence="1 14">Cell outer membrane</location>
        <topology evidence="1 14">Multi-pass membrane protein</topology>
    </subcellularLocation>
</comment>
<evidence type="ECO:0000256" key="1">
    <source>
        <dbReference type="ARBA" id="ARBA00004571"/>
    </source>
</evidence>
<keyword evidence="13 14" id="KW-0998">Cell outer membrane</keyword>
<dbReference type="SUPFAM" id="SSF56935">
    <property type="entry name" value="Porins"/>
    <property type="match status" value="1"/>
</dbReference>
<dbReference type="InterPro" id="IPR039426">
    <property type="entry name" value="TonB-dep_rcpt-like"/>
</dbReference>
<feature type="chain" id="PRO_5045929403" evidence="16">
    <location>
        <begin position="33"/>
        <end position="710"/>
    </location>
</feature>
<dbReference type="Pfam" id="PF07715">
    <property type="entry name" value="Plug"/>
    <property type="match status" value="1"/>
</dbReference>
<gene>
    <name evidence="19" type="ORF">ACFQDM_03070</name>
</gene>
<feature type="domain" description="TonB-dependent receptor plug" evidence="18">
    <location>
        <begin position="66"/>
        <end position="164"/>
    </location>
</feature>
<dbReference type="RefSeq" id="WP_377375288.1">
    <property type="nucleotide sequence ID" value="NZ_JBHSSW010000003.1"/>
</dbReference>
<dbReference type="InterPro" id="IPR037066">
    <property type="entry name" value="Plug_dom_sf"/>
</dbReference>
<evidence type="ECO:0000256" key="14">
    <source>
        <dbReference type="PROSITE-ProRule" id="PRU01360"/>
    </source>
</evidence>
<keyword evidence="9" id="KW-0406">Ion transport</keyword>
<keyword evidence="5" id="KW-0410">Iron transport</keyword>
<dbReference type="InterPro" id="IPR036942">
    <property type="entry name" value="Beta-barrel_TonB_sf"/>
</dbReference>
<dbReference type="Proteomes" id="UP001596303">
    <property type="component" value="Unassembled WGS sequence"/>
</dbReference>
<keyword evidence="12 19" id="KW-0675">Receptor</keyword>
<feature type="domain" description="TonB-dependent receptor-like beta-barrel" evidence="17">
    <location>
        <begin position="243"/>
        <end position="673"/>
    </location>
</feature>
<keyword evidence="11 14" id="KW-0472">Membrane</keyword>
<dbReference type="Gene3D" id="2.40.170.20">
    <property type="entry name" value="TonB-dependent receptor, beta-barrel domain"/>
    <property type="match status" value="1"/>
</dbReference>
<dbReference type="CDD" id="cd01347">
    <property type="entry name" value="ligand_gated_channel"/>
    <property type="match status" value="1"/>
</dbReference>
<keyword evidence="20" id="KW-1185">Reference proteome</keyword>
<evidence type="ECO:0000256" key="12">
    <source>
        <dbReference type="ARBA" id="ARBA00023170"/>
    </source>
</evidence>
<dbReference type="EMBL" id="JBHSSW010000003">
    <property type="protein sequence ID" value="MFC6197039.1"/>
    <property type="molecule type" value="Genomic_DNA"/>
</dbReference>
<evidence type="ECO:0000256" key="9">
    <source>
        <dbReference type="ARBA" id="ARBA00023065"/>
    </source>
</evidence>
<evidence type="ECO:0000313" key="20">
    <source>
        <dbReference type="Proteomes" id="UP001596303"/>
    </source>
</evidence>
<reference evidence="20" key="1">
    <citation type="journal article" date="2019" name="Int. J. Syst. Evol. Microbiol.">
        <title>The Global Catalogue of Microorganisms (GCM) 10K type strain sequencing project: providing services to taxonomists for standard genome sequencing and annotation.</title>
        <authorList>
            <consortium name="The Broad Institute Genomics Platform"/>
            <consortium name="The Broad Institute Genome Sequencing Center for Infectious Disease"/>
            <person name="Wu L."/>
            <person name="Ma J."/>
        </authorList>
    </citation>
    <scope>NUCLEOTIDE SEQUENCE [LARGE SCALE GENOMIC DNA]</scope>
    <source>
        <strain evidence="20">CGMCC-1.15741</strain>
    </source>
</reference>
<keyword evidence="7 16" id="KW-0732">Signal</keyword>
<evidence type="ECO:0000256" key="2">
    <source>
        <dbReference type="ARBA" id="ARBA00009810"/>
    </source>
</evidence>
<keyword evidence="3 14" id="KW-0813">Transport</keyword>
<organism evidence="19 20">
    <name type="scientific">Ponticaulis profundi</name>
    <dbReference type="NCBI Taxonomy" id="2665222"/>
    <lineage>
        <taxon>Bacteria</taxon>
        <taxon>Pseudomonadati</taxon>
        <taxon>Pseudomonadota</taxon>
        <taxon>Alphaproteobacteria</taxon>
        <taxon>Hyphomonadales</taxon>
        <taxon>Hyphomonadaceae</taxon>
        <taxon>Ponticaulis</taxon>
    </lineage>
</organism>
<keyword evidence="4 14" id="KW-1134">Transmembrane beta strand</keyword>
<accession>A0ABW1S6C0</accession>
<sequence>MTSNFKPSGLAAHLLAAVSATALIASAQTAFAQTESDTSDELRQDTIEVKGRFQQSLIDRIPVPPEELPFTLNILDRDFLDDRNFTRPIEALTTLPNITLSEDRLGTGTPSFKSRGFFANVLVDNRVSNEFRGSGARDDAFIDRYEVLKGPASIALGPVAAGGVINAVTKSPEAEQFTDFKVRADHFGSIGGEFDFNMGEIEQADGVLFRLSGAYRDYQFDAEETKRETFAIRPVVAFDFGPATALKASVSYTETTSNPNSGFPLMSDGSIPDEIDTSTFTGLANGEAVSKDTYYASEFVHDFLDNLKLTVRGSYQETDFDYQNTVGLYNYNYADGGPGIGANDPYVYAYGFAGATTQDATFLDAQLAYQAEFWGQQQDFVVGASYNDTNFERAFGAFPFVEAVRLDELDAPRFGPVQDPATFAPFSSFESELNSVYAEAAIRPTDRLTVIGGVRYDDAIRINTRRGNAVPYDDGEVTFRLGATYEATEDINVYASFAQSFDSQFGDRRDASPLPAETSDGYELGAKGALFDGIVSFETAFFHSIRKNVGVLDPNNGQGEFFYASIGELTVQGFELSANIRPTDALNLNLNLGSTDVEEEDGALLPAPAIIEETASAYLSYEVQTGTLAGLSLGGGARYVGDVGLFDSYTIADLNVSYPVRENIDVSFDVLNLFDETYVENADSNPGQSFTYGTVLGAPLTAVFTVSGRF</sequence>